<dbReference type="Proteomes" id="UP001497516">
    <property type="component" value="Chromosome 7"/>
</dbReference>
<sequence length="99" mass="11089">MIRFFASPPSSLPAPGHDEQIDLPSPSCCNTEATNRWDLESYHFDVKTLIDTSIALSQLFDLGDDNGHVQIDGIISQAAHETHRRKIGARRTKLEMEAR</sequence>
<feature type="region of interest" description="Disordered" evidence="1">
    <location>
        <begin position="1"/>
        <end position="23"/>
    </location>
</feature>
<gene>
    <name evidence="2" type="ORF">LTRI10_LOCUS41066</name>
</gene>
<keyword evidence="3" id="KW-1185">Reference proteome</keyword>
<feature type="compositionally biased region" description="Low complexity" evidence="1">
    <location>
        <begin position="1"/>
        <end position="15"/>
    </location>
</feature>
<evidence type="ECO:0000256" key="1">
    <source>
        <dbReference type="SAM" id="MobiDB-lite"/>
    </source>
</evidence>
<proteinExistence type="predicted"/>
<organism evidence="2 3">
    <name type="scientific">Linum trigynum</name>
    <dbReference type="NCBI Taxonomy" id="586398"/>
    <lineage>
        <taxon>Eukaryota</taxon>
        <taxon>Viridiplantae</taxon>
        <taxon>Streptophyta</taxon>
        <taxon>Embryophyta</taxon>
        <taxon>Tracheophyta</taxon>
        <taxon>Spermatophyta</taxon>
        <taxon>Magnoliopsida</taxon>
        <taxon>eudicotyledons</taxon>
        <taxon>Gunneridae</taxon>
        <taxon>Pentapetalae</taxon>
        <taxon>rosids</taxon>
        <taxon>fabids</taxon>
        <taxon>Malpighiales</taxon>
        <taxon>Linaceae</taxon>
        <taxon>Linum</taxon>
    </lineage>
</organism>
<reference evidence="2 3" key="1">
    <citation type="submission" date="2024-04" db="EMBL/GenBank/DDBJ databases">
        <authorList>
            <person name="Fracassetti M."/>
        </authorList>
    </citation>
    <scope>NUCLEOTIDE SEQUENCE [LARGE SCALE GENOMIC DNA]</scope>
</reference>
<name>A0AAV2FRL3_9ROSI</name>
<accession>A0AAV2FRL3</accession>
<dbReference type="AlphaFoldDB" id="A0AAV2FRL3"/>
<evidence type="ECO:0000313" key="3">
    <source>
        <dbReference type="Proteomes" id="UP001497516"/>
    </source>
</evidence>
<evidence type="ECO:0000313" key="2">
    <source>
        <dbReference type="EMBL" id="CAL1400979.1"/>
    </source>
</evidence>
<dbReference type="EMBL" id="OZ034820">
    <property type="protein sequence ID" value="CAL1400979.1"/>
    <property type="molecule type" value="Genomic_DNA"/>
</dbReference>
<protein>
    <submittedName>
        <fullName evidence="2">Uncharacterized protein</fullName>
    </submittedName>
</protein>